<dbReference type="PANTHER" id="PTHR43861:SF1">
    <property type="entry name" value="TRANS-ACONITATE 2-METHYLTRANSFERASE"/>
    <property type="match status" value="1"/>
</dbReference>
<dbReference type="Gene3D" id="3.40.50.150">
    <property type="entry name" value="Vaccinia Virus protein VP39"/>
    <property type="match status" value="1"/>
</dbReference>
<dbReference type="PANTHER" id="PTHR43861">
    <property type="entry name" value="TRANS-ACONITATE 2-METHYLTRANSFERASE-RELATED"/>
    <property type="match status" value="1"/>
</dbReference>
<dbReference type="Proteomes" id="UP000824123">
    <property type="component" value="Unassembled WGS sequence"/>
</dbReference>
<evidence type="ECO:0000313" key="2">
    <source>
        <dbReference type="EMBL" id="HIU45911.1"/>
    </source>
</evidence>
<accession>A0A9D1LQ29</accession>
<name>A0A9D1LQ29_9FIRM</name>
<reference evidence="2" key="2">
    <citation type="journal article" date="2021" name="PeerJ">
        <title>Extensive microbial diversity within the chicken gut microbiome revealed by metagenomics and culture.</title>
        <authorList>
            <person name="Gilroy R."/>
            <person name="Ravi A."/>
            <person name="Getino M."/>
            <person name="Pursley I."/>
            <person name="Horton D.L."/>
            <person name="Alikhan N.F."/>
            <person name="Baker D."/>
            <person name="Gharbi K."/>
            <person name="Hall N."/>
            <person name="Watson M."/>
            <person name="Adriaenssens E.M."/>
            <person name="Foster-Nyarko E."/>
            <person name="Jarju S."/>
            <person name="Secka A."/>
            <person name="Antonio M."/>
            <person name="Oren A."/>
            <person name="Chaudhuri R.R."/>
            <person name="La Ragione R."/>
            <person name="Hildebrand F."/>
            <person name="Pallen M.J."/>
        </authorList>
    </citation>
    <scope>NUCLEOTIDE SEQUENCE</scope>
    <source>
        <strain evidence="2">ChiSxjej2B14-8506</strain>
    </source>
</reference>
<proteinExistence type="predicted"/>
<reference evidence="2" key="1">
    <citation type="submission" date="2020-10" db="EMBL/GenBank/DDBJ databases">
        <authorList>
            <person name="Gilroy R."/>
        </authorList>
    </citation>
    <scope>NUCLEOTIDE SEQUENCE</scope>
    <source>
        <strain evidence="2">ChiSxjej2B14-8506</strain>
    </source>
</reference>
<dbReference type="EMBL" id="DVNK01000010">
    <property type="protein sequence ID" value="HIU45911.1"/>
    <property type="molecule type" value="Genomic_DNA"/>
</dbReference>
<dbReference type="AlphaFoldDB" id="A0A9D1LQ29"/>
<dbReference type="Pfam" id="PF08241">
    <property type="entry name" value="Methyltransf_11"/>
    <property type="match status" value="1"/>
</dbReference>
<dbReference type="GO" id="GO:0008757">
    <property type="term" value="F:S-adenosylmethionine-dependent methyltransferase activity"/>
    <property type="evidence" value="ECO:0007669"/>
    <property type="project" value="InterPro"/>
</dbReference>
<feature type="domain" description="Methyltransferase type 11" evidence="1">
    <location>
        <begin position="46"/>
        <end position="140"/>
    </location>
</feature>
<evidence type="ECO:0000259" key="1">
    <source>
        <dbReference type="Pfam" id="PF08241"/>
    </source>
</evidence>
<sequence length="243" mass="27680">MPNEYDDEKFFNEYANMSRSRQGLSGAGEWWQLKELFPPLAGKCVLDLGCGYGWHCKYAVEQGATRVLGLDISEKMLTEARRRNADERITYRLCSMTDYEYPESEWDCVISNLALHYIADLDSIYAGVSSTLRPGGRFIFNIEHPAFTAGVGQDWVYAEDGRALYWPIDDYFKPGARVTHFLGCDVVKQHHTLTQILMGLIRQGFAIEAIQEAEPSPEQLSIPGMADELRRPMMLMVRAQVHK</sequence>
<protein>
    <submittedName>
        <fullName evidence="2">Class I SAM-dependent methyltransferase</fullName>
    </submittedName>
</protein>
<organism evidence="2 3">
    <name type="scientific">Candidatus Fimadaptatus faecigallinarum</name>
    <dbReference type="NCBI Taxonomy" id="2840814"/>
    <lineage>
        <taxon>Bacteria</taxon>
        <taxon>Bacillati</taxon>
        <taxon>Bacillota</taxon>
        <taxon>Clostridia</taxon>
        <taxon>Eubacteriales</taxon>
        <taxon>Candidatus Fimadaptatus</taxon>
    </lineage>
</organism>
<keyword evidence="2" id="KW-0489">Methyltransferase</keyword>
<dbReference type="InterPro" id="IPR013216">
    <property type="entry name" value="Methyltransf_11"/>
</dbReference>
<gene>
    <name evidence="2" type="ORF">IAC59_01460</name>
</gene>
<dbReference type="SUPFAM" id="SSF53335">
    <property type="entry name" value="S-adenosyl-L-methionine-dependent methyltransferases"/>
    <property type="match status" value="1"/>
</dbReference>
<dbReference type="CDD" id="cd02440">
    <property type="entry name" value="AdoMet_MTases"/>
    <property type="match status" value="1"/>
</dbReference>
<dbReference type="InterPro" id="IPR029063">
    <property type="entry name" value="SAM-dependent_MTases_sf"/>
</dbReference>
<comment type="caution">
    <text evidence="2">The sequence shown here is derived from an EMBL/GenBank/DDBJ whole genome shotgun (WGS) entry which is preliminary data.</text>
</comment>
<dbReference type="GO" id="GO:0032259">
    <property type="term" value="P:methylation"/>
    <property type="evidence" value="ECO:0007669"/>
    <property type="project" value="UniProtKB-KW"/>
</dbReference>
<keyword evidence="2" id="KW-0808">Transferase</keyword>
<evidence type="ECO:0000313" key="3">
    <source>
        <dbReference type="Proteomes" id="UP000824123"/>
    </source>
</evidence>